<dbReference type="OrthoDB" id="9787435at2"/>
<gene>
    <name evidence="1" type="ORF">PAA8504_03842</name>
</gene>
<keyword evidence="2" id="KW-1185">Reference proteome</keyword>
<sequence>MCGLAKGKGLELIGTVRGDGSNDELPALCATHVLNTEDGEFVLRAREIIRDLKPKVVLDAVTDQTAERTFLSMPFGSRWIAYGKLGDQVVPR</sequence>
<accession>A0A2R8C0Z9</accession>
<dbReference type="SUPFAM" id="SSF51735">
    <property type="entry name" value="NAD(P)-binding Rossmann-fold domains"/>
    <property type="match status" value="1"/>
</dbReference>
<dbReference type="InterPro" id="IPR036291">
    <property type="entry name" value="NAD(P)-bd_dom_sf"/>
</dbReference>
<name>A0A2R8C0Z9_9RHOB</name>
<proteinExistence type="predicted"/>
<reference evidence="1 2" key="1">
    <citation type="submission" date="2018-03" db="EMBL/GenBank/DDBJ databases">
        <authorList>
            <person name="Keele B.F."/>
        </authorList>
    </citation>
    <scope>NUCLEOTIDE SEQUENCE [LARGE SCALE GENOMIC DNA]</scope>
    <source>
        <strain evidence="1 2">CECT 8504</strain>
    </source>
</reference>
<protein>
    <submittedName>
        <fullName evidence="1">Uncharacterized protein</fullName>
    </submittedName>
</protein>
<dbReference type="EMBL" id="ONZF01000013">
    <property type="protein sequence ID" value="SPJ25986.1"/>
    <property type="molecule type" value="Genomic_DNA"/>
</dbReference>
<evidence type="ECO:0000313" key="2">
    <source>
        <dbReference type="Proteomes" id="UP000244912"/>
    </source>
</evidence>
<evidence type="ECO:0000313" key="1">
    <source>
        <dbReference type="EMBL" id="SPJ25986.1"/>
    </source>
</evidence>
<dbReference type="Gene3D" id="3.40.50.720">
    <property type="entry name" value="NAD(P)-binding Rossmann-like Domain"/>
    <property type="match status" value="1"/>
</dbReference>
<dbReference type="RefSeq" id="WP_108895710.1">
    <property type="nucleotide sequence ID" value="NZ_ONZF01000013.1"/>
</dbReference>
<dbReference type="AlphaFoldDB" id="A0A2R8C0Z9"/>
<dbReference type="Proteomes" id="UP000244912">
    <property type="component" value="Unassembled WGS sequence"/>
</dbReference>
<organism evidence="1 2">
    <name type="scientific">Palleronia abyssalis</name>
    <dbReference type="NCBI Taxonomy" id="1501240"/>
    <lineage>
        <taxon>Bacteria</taxon>
        <taxon>Pseudomonadati</taxon>
        <taxon>Pseudomonadota</taxon>
        <taxon>Alphaproteobacteria</taxon>
        <taxon>Rhodobacterales</taxon>
        <taxon>Roseobacteraceae</taxon>
        <taxon>Palleronia</taxon>
    </lineage>
</organism>